<evidence type="ECO:0000313" key="1">
    <source>
        <dbReference type="EMBL" id="MCI20486.1"/>
    </source>
</evidence>
<organism evidence="1 2">
    <name type="scientific">Trifolium medium</name>
    <dbReference type="NCBI Taxonomy" id="97028"/>
    <lineage>
        <taxon>Eukaryota</taxon>
        <taxon>Viridiplantae</taxon>
        <taxon>Streptophyta</taxon>
        <taxon>Embryophyta</taxon>
        <taxon>Tracheophyta</taxon>
        <taxon>Spermatophyta</taxon>
        <taxon>Magnoliopsida</taxon>
        <taxon>eudicotyledons</taxon>
        <taxon>Gunneridae</taxon>
        <taxon>Pentapetalae</taxon>
        <taxon>rosids</taxon>
        <taxon>fabids</taxon>
        <taxon>Fabales</taxon>
        <taxon>Fabaceae</taxon>
        <taxon>Papilionoideae</taxon>
        <taxon>50 kb inversion clade</taxon>
        <taxon>NPAAA clade</taxon>
        <taxon>Hologalegina</taxon>
        <taxon>IRL clade</taxon>
        <taxon>Trifolieae</taxon>
        <taxon>Trifolium</taxon>
    </lineage>
</organism>
<dbReference type="GO" id="GO:0004527">
    <property type="term" value="F:exonuclease activity"/>
    <property type="evidence" value="ECO:0007669"/>
    <property type="project" value="UniProtKB-KW"/>
</dbReference>
<dbReference type="GO" id="GO:0004519">
    <property type="term" value="F:endonuclease activity"/>
    <property type="evidence" value="ECO:0007669"/>
    <property type="project" value="UniProtKB-KW"/>
</dbReference>
<dbReference type="AlphaFoldDB" id="A0A392QAB0"/>
<comment type="caution">
    <text evidence="1">The sequence shown here is derived from an EMBL/GenBank/DDBJ whole genome shotgun (WGS) entry which is preliminary data.</text>
</comment>
<feature type="non-terminal residue" evidence="1">
    <location>
        <position position="147"/>
    </location>
</feature>
<feature type="non-terminal residue" evidence="1">
    <location>
        <position position="1"/>
    </location>
</feature>
<protein>
    <submittedName>
        <fullName evidence="1">Endonuclease/exonuclease/phosphatase family protein</fullName>
    </submittedName>
</protein>
<keyword evidence="1" id="KW-0269">Exonuclease</keyword>
<accession>A0A392QAB0</accession>
<sequence>HRSSDHIPFNQFIDDDVLIDLPLSGRKFIWYKGGPAEGFIRPLPSGSGGQRGKLGAVALSDVEMLERYLGLPTIYEKFKMIKLALKEWHEAHAHNLPRRIEGLKVRFSALEGKGEEEVLSEAEIEDLHGITFDIHSLSRRSASICWQ</sequence>
<reference evidence="1 2" key="1">
    <citation type="journal article" date="2018" name="Front. Plant Sci.">
        <title>Red Clover (Trifolium pratense) and Zigzag Clover (T. medium) - A Picture of Genomic Similarities and Differences.</title>
        <authorList>
            <person name="Dluhosova J."/>
            <person name="Istvanek J."/>
            <person name="Nedelnik J."/>
            <person name="Repkova J."/>
        </authorList>
    </citation>
    <scope>NUCLEOTIDE SEQUENCE [LARGE SCALE GENOMIC DNA]</scope>
    <source>
        <strain evidence="2">cv. 10/8</strain>
        <tissue evidence="1">Leaf</tissue>
    </source>
</reference>
<dbReference type="Proteomes" id="UP000265520">
    <property type="component" value="Unassembled WGS sequence"/>
</dbReference>
<proteinExistence type="predicted"/>
<keyword evidence="2" id="KW-1185">Reference proteome</keyword>
<keyword evidence="1" id="KW-0255">Endonuclease</keyword>
<evidence type="ECO:0000313" key="2">
    <source>
        <dbReference type="Proteomes" id="UP000265520"/>
    </source>
</evidence>
<keyword evidence="1" id="KW-0540">Nuclease</keyword>
<keyword evidence="1" id="KW-0378">Hydrolase</keyword>
<dbReference type="EMBL" id="LXQA010120097">
    <property type="protein sequence ID" value="MCI20486.1"/>
    <property type="molecule type" value="Genomic_DNA"/>
</dbReference>
<name>A0A392QAB0_9FABA</name>